<accession>A0A0V0H6R4</accession>
<reference evidence="1" key="1">
    <citation type="submission" date="2015-12" db="EMBL/GenBank/DDBJ databases">
        <title>Gene expression during late stages of embryo sac development: a critical building block for successful pollen-pistil interactions.</title>
        <authorList>
            <person name="Liu Y."/>
            <person name="Joly V."/>
            <person name="Sabar M."/>
            <person name="Matton D.P."/>
        </authorList>
    </citation>
    <scope>NUCLEOTIDE SEQUENCE</scope>
</reference>
<name>A0A0V0H6R4_SOLCH</name>
<sequence>MGYTRCFITGTRLMQSFQFKLCDADAAPVIVIIGATFFWQAVQFRLAKGFRGSCIFIKTTAYQCSPTSGSGVVVSGVYEILLLPCESREAREAVSNRPLAQVKDIIIKYLKEIQ</sequence>
<dbReference type="EMBL" id="GEDG01024542">
    <property type="protein sequence ID" value="JAP15891.1"/>
    <property type="molecule type" value="Transcribed_RNA"/>
</dbReference>
<organism evidence="1">
    <name type="scientific">Solanum chacoense</name>
    <name type="common">Chaco potato</name>
    <dbReference type="NCBI Taxonomy" id="4108"/>
    <lineage>
        <taxon>Eukaryota</taxon>
        <taxon>Viridiplantae</taxon>
        <taxon>Streptophyta</taxon>
        <taxon>Embryophyta</taxon>
        <taxon>Tracheophyta</taxon>
        <taxon>Spermatophyta</taxon>
        <taxon>Magnoliopsida</taxon>
        <taxon>eudicotyledons</taxon>
        <taxon>Gunneridae</taxon>
        <taxon>Pentapetalae</taxon>
        <taxon>asterids</taxon>
        <taxon>lamiids</taxon>
        <taxon>Solanales</taxon>
        <taxon>Solanaceae</taxon>
        <taxon>Solanoideae</taxon>
        <taxon>Solaneae</taxon>
        <taxon>Solanum</taxon>
    </lineage>
</organism>
<evidence type="ECO:0000313" key="1">
    <source>
        <dbReference type="EMBL" id="JAP15891.1"/>
    </source>
</evidence>
<protein>
    <submittedName>
        <fullName evidence="1">Putative ovule protein</fullName>
    </submittedName>
</protein>
<dbReference type="AlphaFoldDB" id="A0A0V0H6R4"/>
<proteinExistence type="predicted"/>